<evidence type="ECO:0000313" key="4">
    <source>
        <dbReference type="EMBL" id="MDX5982739.1"/>
    </source>
</evidence>
<feature type="chain" id="PRO_5046944446" evidence="2">
    <location>
        <begin position="24"/>
        <end position="670"/>
    </location>
</feature>
<keyword evidence="2" id="KW-0732">Signal</keyword>
<dbReference type="InterPro" id="IPR001375">
    <property type="entry name" value="Peptidase_S9_cat"/>
</dbReference>
<protein>
    <submittedName>
        <fullName evidence="4">S9 family peptidase</fullName>
        <ecNumber evidence="4">3.4.-.-</ecNumber>
    </submittedName>
</protein>
<accession>A0ABU4PJ34</accession>
<evidence type="ECO:0000313" key="5">
    <source>
        <dbReference type="Proteomes" id="UP001279660"/>
    </source>
</evidence>
<feature type="domain" description="Peptidase S9 prolyl oligopeptidase catalytic" evidence="3">
    <location>
        <begin position="459"/>
        <end position="664"/>
    </location>
</feature>
<dbReference type="GO" id="GO:0016787">
    <property type="term" value="F:hydrolase activity"/>
    <property type="evidence" value="ECO:0007669"/>
    <property type="project" value="UniProtKB-KW"/>
</dbReference>
<dbReference type="Proteomes" id="UP001279660">
    <property type="component" value="Unassembled WGS sequence"/>
</dbReference>
<reference evidence="4 5" key="1">
    <citation type="submission" date="2023-11" db="EMBL/GenBank/DDBJ databases">
        <title>MicrobeMod: A computational toolkit for identifying prokaryotic methylation and restriction-modification with nanopore sequencing.</title>
        <authorList>
            <person name="Crits-Christoph A."/>
            <person name="Kang S.C."/>
            <person name="Lee H."/>
            <person name="Ostrov N."/>
        </authorList>
    </citation>
    <scope>NUCLEOTIDE SEQUENCE [LARGE SCALE GENOMIC DNA]</scope>
    <source>
        <strain evidence="4 5">ATCC 14820</strain>
    </source>
</reference>
<dbReference type="SUPFAM" id="SSF53474">
    <property type="entry name" value="alpha/beta-Hydrolases"/>
    <property type="match status" value="1"/>
</dbReference>
<dbReference type="SUPFAM" id="SSF82171">
    <property type="entry name" value="DPP6 N-terminal domain-like"/>
    <property type="match status" value="1"/>
</dbReference>
<proteinExistence type="predicted"/>
<dbReference type="EMBL" id="JAWXXV010000001">
    <property type="protein sequence ID" value="MDX5982739.1"/>
    <property type="molecule type" value="Genomic_DNA"/>
</dbReference>
<dbReference type="Gene3D" id="3.40.50.1820">
    <property type="entry name" value="alpha/beta hydrolase"/>
    <property type="match status" value="1"/>
</dbReference>
<feature type="signal peptide" evidence="2">
    <location>
        <begin position="1"/>
        <end position="23"/>
    </location>
</feature>
<dbReference type="InterPro" id="IPR029058">
    <property type="entry name" value="AB_hydrolase_fold"/>
</dbReference>
<dbReference type="Pfam" id="PF00326">
    <property type="entry name" value="Peptidase_S9"/>
    <property type="match status" value="1"/>
</dbReference>
<evidence type="ECO:0000256" key="2">
    <source>
        <dbReference type="SAM" id="SignalP"/>
    </source>
</evidence>
<evidence type="ECO:0000259" key="3">
    <source>
        <dbReference type="Pfam" id="PF00326"/>
    </source>
</evidence>
<dbReference type="PANTHER" id="PTHR42776:SF27">
    <property type="entry name" value="DIPEPTIDYL PEPTIDASE FAMILY MEMBER 6"/>
    <property type="match status" value="1"/>
</dbReference>
<comment type="caution">
    <text evidence="4">The sequence shown here is derived from an EMBL/GenBank/DDBJ whole genome shotgun (WGS) entry which is preliminary data.</text>
</comment>
<sequence length="670" mass="71981">MNRYLLGTALAVCLATPLLPAIAAAPSPVSDAATRFGAREDIQQVSLSPSGTAIAYIAAIEGHGAGLFVVSVADGVPKPILASSGNPDRLTACKWSTDTRLICGIYMILDTGLTHGGFNGYTRLVAVDSDGKNLKVLSARTNERSLGVAFGGGDVIDWNGGAPGTVLVTRSYVPEATTGSLIAESREGVGVDRIDTVSLRRANVEPPNDDAVDYISDGYGAVRIMGKRLKLNTGYNSDTILYSYRKSGDRTWLPLGTLKTTGGVLSGFNPYAVDRDHNLVYGFDTKDGRRALYTIALDGSLTRTLVVDRPDVDIDDVIRIGRQNRVVGASFVTDKRQSLFFDPELKKLAASLSRALPGLPLVTFVDASADESKLLLFAGSDVDPGHYYLYDKTTRHLAEAFPARAALAKTTLASVKSITFTAADGTQIPAYLTLPPGSTGKNLPTIVMPHGGPEARDEWNFDWLSQFFANRGYAVLQPNYRGSTGYGIAWFKENGFKSWRTAIGDVNDSGRWLIKQGIADPAKLAIVGWSYGGYAALQSAVLDPSLFKAIVAVAPVTDLETLRQEWHDYTDFTEQDARIGKGPHVREGSPAQNAARITAPVLLFHGDRDQNVGIGESRLMASRLKAAGKSVELVEFHALDHQLNDSNARAKMLDKADGFLRSTLALPPAN</sequence>
<dbReference type="EC" id="3.4.-.-" evidence="4"/>
<keyword evidence="5" id="KW-1185">Reference proteome</keyword>
<gene>
    <name evidence="4" type="ORF">SIL82_00585</name>
</gene>
<evidence type="ECO:0000256" key="1">
    <source>
        <dbReference type="ARBA" id="ARBA00022801"/>
    </source>
</evidence>
<name>A0ABU4PJ34_9SPHN</name>
<organism evidence="4 5">
    <name type="scientific">Sphingomonas echinoides</name>
    <dbReference type="NCBI Taxonomy" id="59803"/>
    <lineage>
        <taxon>Bacteria</taxon>
        <taxon>Pseudomonadati</taxon>
        <taxon>Pseudomonadota</taxon>
        <taxon>Alphaproteobacteria</taxon>
        <taxon>Sphingomonadales</taxon>
        <taxon>Sphingomonadaceae</taxon>
        <taxon>Sphingomonas</taxon>
    </lineage>
</organism>
<keyword evidence="1 4" id="KW-0378">Hydrolase</keyword>
<dbReference type="PANTHER" id="PTHR42776">
    <property type="entry name" value="SERINE PEPTIDASE S9 FAMILY MEMBER"/>
    <property type="match status" value="1"/>
</dbReference>
<dbReference type="RefSeq" id="WP_010406156.1">
    <property type="nucleotide sequence ID" value="NZ_JAWXXV010000001.1"/>
</dbReference>